<dbReference type="PANTHER" id="PTHR37313:SF2">
    <property type="entry name" value="UPF0749 PROTEIN YLXX"/>
    <property type="match status" value="1"/>
</dbReference>
<comment type="caution">
    <text evidence="3">The sequence shown here is derived from an EMBL/GenBank/DDBJ whole genome shotgun (WGS) entry which is preliminary data.</text>
</comment>
<sequence length="244" mass="27713">MTSRKGKIAIAVICGVLGLIIAMQIKSVREVSEGGFLSTQKAQTLAAELRQLRLEKEQLYEELTDLENRLREYELSEADENLMIKNLKNDLERYQLLAGYLPGTGPGVVISLEDPPRAFNQSESESLIVYNYEILLELINTLNAAGAEAISINEQRYVATTEIHFSSNALHINDTPVSPPFEIKAVGNPETLEAALNMRYGIVWQMRQYYNLQVTVRKENELQVPRYQRVFQFEYAAPMEPVQQ</sequence>
<proteinExistence type="inferred from homology"/>
<dbReference type="Gene3D" id="3.30.70.1880">
    <property type="entry name" value="Protein of unknown function DUF881"/>
    <property type="match status" value="1"/>
</dbReference>
<dbReference type="PANTHER" id="PTHR37313">
    <property type="entry name" value="UPF0749 PROTEIN RV1825"/>
    <property type="match status" value="1"/>
</dbReference>
<accession>A0AA46AI56</accession>
<feature type="coiled-coil region" evidence="2">
    <location>
        <begin position="42"/>
        <end position="76"/>
    </location>
</feature>
<evidence type="ECO:0000313" key="3">
    <source>
        <dbReference type="EMBL" id="SMP46683.1"/>
    </source>
</evidence>
<comment type="similarity">
    <text evidence="1">Belongs to the UPF0749 family.</text>
</comment>
<organism evidence="3 4">
    <name type="scientific">Anoxynatronum buryatiense</name>
    <dbReference type="NCBI Taxonomy" id="489973"/>
    <lineage>
        <taxon>Bacteria</taxon>
        <taxon>Bacillati</taxon>
        <taxon>Bacillota</taxon>
        <taxon>Clostridia</taxon>
        <taxon>Eubacteriales</taxon>
        <taxon>Clostridiaceae</taxon>
        <taxon>Anoxynatronum</taxon>
    </lineage>
</organism>
<protein>
    <submittedName>
        <fullName evidence="3">Uncharacterized conserved protein YlxW, UPF0749 family</fullName>
    </submittedName>
</protein>
<dbReference type="InterPro" id="IPR010273">
    <property type="entry name" value="DUF881"/>
</dbReference>
<dbReference type="EMBL" id="FXUF01000003">
    <property type="protein sequence ID" value="SMP46683.1"/>
    <property type="molecule type" value="Genomic_DNA"/>
</dbReference>
<evidence type="ECO:0000256" key="1">
    <source>
        <dbReference type="ARBA" id="ARBA00009108"/>
    </source>
</evidence>
<evidence type="ECO:0000313" key="4">
    <source>
        <dbReference type="Proteomes" id="UP001158066"/>
    </source>
</evidence>
<keyword evidence="4" id="KW-1185">Reference proteome</keyword>
<name>A0AA46AI56_9CLOT</name>
<dbReference type="AlphaFoldDB" id="A0AA46AI56"/>
<keyword evidence="2" id="KW-0175">Coiled coil</keyword>
<reference evidence="3" key="1">
    <citation type="submission" date="2017-05" db="EMBL/GenBank/DDBJ databases">
        <authorList>
            <person name="Varghese N."/>
            <person name="Submissions S."/>
        </authorList>
    </citation>
    <scope>NUCLEOTIDE SEQUENCE</scope>
    <source>
        <strain evidence="3">Su22</strain>
    </source>
</reference>
<dbReference type="Pfam" id="PF05949">
    <property type="entry name" value="DUF881"/>
    <property type="match status" value="1"/>
</dbReference>
<gene>
    <name evidence="3" type="ORF">SAMN06296020_10341</name>
</gene>
<dbReference type="RefSeq" id="WP_283408325.1">
    <property type="nucleotide sequence ID" value="NZ_FXUF01000003.1"/>
</dbReference>
<dbReference type="Proteomes" id="UP001158066">
    <property type="component" value="Unassembled WGS sequence"/>
</dbReference>
<evidence type="ECO:0000256" key="2">
    <source>
        <dbReference type="SAM" id="Coils"/>
    </source>
</evidence>